<evidence type="ECO:0000256" key="1">
    <source>
        <dbReference type="SAM" id="MobiDB-lite"/>
    </source>
</evidence>
<feature type="compositionally biased region" description="Basic residues" evidence="1">
    <location>
        <begin position="102"/>
        <end position="117"/>
    </location>
</feature>
<feature type="region of interest" description="Disordered" evidence="1">
    <location>
        <begin position="1"/>
        <end position="23"/>
    </location>
</feature>
<accession>A0A178ZE12</accession>
<reference evidence="2 3" key="1">
    <citation type="submission" date="2016-04" db="EMBL/GenBank/DDBJ databases">
        <title>Draft genome of Fonsecaea erecta CBS 125763.</title>
        <authorList>
            <person name="Weiss V.A."/>
            <person name="Vicente V.A."/>
            <person name="Raittz R.T."/>
            <person name="Moreno L.F."/>
            <person name="De Souza E.M."/>
            <person name="Pedrosa F.O."/>
            <person name="Steffens M.B."/>
            <person name="Faoro H."/>
            <person name="Tadra-Sfeir M.Z."/>
            <person name="Najafzadeh M.J."/>
            <person name="Felipe M.S."/>
            <person name="Teixeira M."/>
            <person name="Sun J."/>
            <person name="Xi L."/>
            <person name="Gomes R."/>
            <person name="De Azevedo C.M."/>
            <person name="Salgado C.G."/>
            <person name="Da Silva M.B."/>
            <person name="Nascimento M.F."/>
            <person name="Queiroz-Telles F."/>
            <person name="Attili D.S."/>
            <person name="Gorbushina A."/>
        </authorList>
    </citation>
    <scope>NUCLEOTIDE SEQUENCE [LARGE SCALE GENOMIC DNA]</scope>
    <source>
        <strain evidence="2 3">CBS 125763</strain>
    </source>
</reference>
<proteinExistence type="predicted"/>
<dbReference type="InterPro" id="IPR021858">
    <property type="entry name" value="Fun_TF"/>
</dbReference>
<name>A0A178ZE12_9EURO</name>
<evidence type="ECO:0008006" key="4">
    <source>
        <dbReference type="Google" id="ProtNLM"/>
    </source>
</evidence>
<dbReference type="Proteomes" id="UP000078343">
    <property type="component" value="Unassembled WGS sequence"/>
</dbReference>
<evidence type="ECO:0000313" key="2">
    <source>
        <dbReference type="EMBL" id="OAP57305.1"/>
    </source>
</evidence>
<dbReference type="EMBL" id="LVYI01000007">
    <property type="protein sequence ID" value="OAP57305.1"/>
    <property type="molecule type" value="Genomic_DNA"/>
</dbReference>
<dbReference type="GeneID" id="30012211"/>
<feature type="region of interest" description="Disordered" evidence="1">
    <location>
        <begin position="55"/>
        <end position="120"/>
    </location>
</feature>
<sequence length="590" mass="66496">MGSNKPSKVLWLDAKTPTNFKPTADFDQKSIIAIRAQQYSTNKRVEEAFSLLSDLANDSPQSPHERTASSPGHGVRKVPPKSRPSEDTLEQDDAQKFAERKVSKRRPRPQFRVRPTRATRSSFVGKGASLSLLLQGGNSDPFSATPIYLSALAGHAVSIIEPLSLSTIWADEVGSANAARVLKPAHGGVYQLCLSHEAVMHGLLAYCWSVMARLHLHNKEQYEGYALDHETRGIRGLQRLIASRSTAGEDPEVLSQTVLMLCCSAVYRSDLDALFLHLQGLKQMIQSMGGVGKLSWVRKEIIIYLVVRVAANTGTRSVLEASTWDPGWWWKDRFASETTLDVATGRKKSTQLRPGRSSSSAWLRTNDFPCIFMVLRELVEVDSLRKRLADGEPDEINKLFRWSFLRRQAVRARIWDYWCDLTEPTKAVDPWPGSPKPTTVHRASVGMCLCLALHLFMAFGLEASLLGQPWVSTTQIWHIMLLRCLHKLGFESDKIDLSHPGALDLLWVYGIGAVVEQMSLTHALRKQANFWILYTTDQVDIRWFSVRFGNLARRLGYRQYRDVVELFQTHFVHISSFQDPILSKIFDLGL</sequence>
<evidence type="ECO:0000313" key="3">
    <source>
        <dbReference type="Proteomes" id="UP000078343"/>
    </source>
</evidence>
<comment type="caution">
    <text evidence="2">The sequence shown here is derived from an EMBL/GenBank/DDBJ whole genome shotgun (WGS) entry which is preliminary data.</text>
</comment>
<dbReference type="RefSeq" id="XP_018690672.1">
    <property type="nucleotide sequence ID" value="XM_018839551.1"/>
</dbReference>
<protein>
    <recommendedName>
        <fullName evidence="4">Transcription factor domain-containing protein</fullName>
    </recommendedName>
</protein>
<dbReference type="AlphaFoldDB" id="A0A178ZE12"/>
<keyword evidence="3" id="KW-1185">Reference proteome</keyword>
<dbReference type="OrthoDB" id="4140456at2759"/>
<dbReference type="Pfam" id="PF11951">
    <property type="entry name" value="Fungal_trans_2"/>
    <property type="match status" value="1"/>
</dbReference>
<organism evidence="2 3">
    <name type="scientific">Fonsecaea erecta</name>
    <dbReference type="NCBI Taxonomy" id="1367422"/>
    <lineage>
        <taxon>Eukaryota</taxon>
        <taxon>Fungi</taxon>
        <taxon>Dikarya</taxon>
        <taxon>Ascomycota</taxon>
        <taxon>Pezizomycotina</taxon>
        <taxon>Eurotiomycetes</taxon>
        <taxon>Chaetothyriomycetidae</taxon>
        <taxon>Chaetothyriales</taxon>
        <taxon>Herpotrichiellaceae</taxon>
        <taxon>Fonsecaea</taxon>
    </lineage>
</organism>
<gene>
    <name evidence="2" type="ORF">AYL99_08043</name>
</gene>